<gene>
    <name evidence="8" type="ORF">HNR53_002353</name>
</gene>
<evidence type="ECO:0000256" key="5">
    <source>
        <dbReference type="ARBA" id="ARBA00023136"/>
    </source>
</evidence>
<feature type="transmembrane region" description="Helical" evidence="6">
    <location>
        <begin position="145"/>
        <end position="167"/>
    </location>
</feature>
<dbReference type="RefSeq" id="WP_184526050.1">
    <property type="nucleotide sequence ID" value="NZ_JACHGK010000007.1"/>
</dbReference>
<feature type="transmembrane region" description="Helical" evidence="6">
    <location>
        <begin position="402"/>
        <end position="419"/>
    </location>
</feature>
<evidence type="ECO:0000256" key="3">
    <source>
        <dbReference type="ARBA" id="ARBA00022692"/>
    </source>
</evidence>
<feature type="domain" description="Major facilitator superfamily (MFS) profile" evidence="7">
    <location>
        <begin position="24"/>
        <end position="424"/>
    </location>
</feature>
<feature type="transmembrane region" description="Helical" evidence="6">
    <location>
        <begin position="52"/>
        <end position="70"/>
    </location>
</feature>
<accession>A0A7X0HRU8</accession>
<dbReference type="Pfam" id="PF07690">
    <property type="entry name" value="MFS_1"/>
    <property type="match status" value="1"/>
</dbReference>
<evidence type="ECO:0000256" key="2">
    <source>
        <dbReference type="ARBA" id="ARBA00022448"/>
    </source>
</evidence>
<feature type="transmembrane region" description="Helical" evidence="6">
    <location>
        <begin position="115"/>
        <end position="133"/>
    </location>
</feature>
<keyword evidence="3 6" id="KW-0812">Transmembrane</keyword>
<keyword evidence="2" id="KW-0813">Transport</keyword>
<feature type="transmembrane region" description="Helical" evidence="6">
    <location>
        <begin position="179"/>
        <end position="198"/>
    </location>
</feature>
<dbReference type="PROSITE" id="PS50850">
    <property type="entry name" value="MFS"/>
    <property type="match status" value="1"/>
</dbReference>
<keyword evidence="4 6" id="KW-1133">Transmembrane helix</keyword>
<dbReference type="GO" id="GO:0035435">
    <property type="term" value="P:phosphate ion transmembrane transport"/>
    <property type="evidence" value="ECO:0007669"/>
    <property type="project" value="TreeGrafter"/>
</dbReference>
<feature type="transmembrane region" description="Helical" evidence="6">
    <location>
        <begin position="239"/>
        <end position="265"/>
    </location>
</feature>
<reference evidence="8 9" key="1">
    <citation type="submission" date="2020-08" db="EMBL/GenBank/DDBJ databases">
        <title>Genomic Encyclopedia of Type Strains, Phase IV (KMG-IV): sequencing the most valuable type-strain genomes for metagenomic binning, comparative biology and taxonomic classification.</title>
        <authorList>
            <person name="Goeker M."/>
        </authorList>
    </citation>
    <scope>NUCLEOTIDE SEQUENCE [LARGE SCALE GENOMIC DNA]</scope>
    <source>
        <strain evidence="8 9">DSM 5391</strain>
    </source>
</reference>
<feature type="transmembrane region" description="Helical" evidence="6">
    <location>
        <begin position="20"/>
        <end position="40"/>
    </location>
</feature>
<dbReference type="InterPro" id="IPR051337">
    <property type="entry name" value="OPA_Antiporter"/>
</dbReference>
<dbReference type="GO" id="GO:0005886">
    <property type="term" value="C:plasma membrane"/>
    <property type="evidence" value="ECO:0007669"/>
    <property type="project" value="UniProtKB-SubCell"/>
</dbReference>
<dbReference type="InterPro" id="IPR020846">
    <property type="entry name" value="MFS_dom"/>
</dbReference>
<keyword evidence="5 6" id="KW-0472">Membrane</keyword>
<proteinExistence type="predicted"/>
<keyword evidence="9" id="KW-1185">Reference proteome</keyword>
<evidence type="ECO:0000313" key="9">
    <source>
        <dbReference type="Proteomes" id="UP000531594"/>
    </source>
</evidence>
<dbReference type="PANTHER" id="PTHR43826">
    <property type="entry name" value="GLUCOSE-6-PHOSPHATE EXCHANGER SLC37A4"/>
    <property type="match status" value="1"/>
</dbReference>
<sequence length="432" mass="47168">MEEAIRINEKDKRVKRVEGYRWIVWIVLAAVYVFVTFHRMAAGVVKTDLEEAFNIGAAQFATLGSMYFYAYFIMQIPSGILADKFGPKKTVASFSLLAAVGSIIFGLASNIMIAYLGRFMVGIGVSVVFICLIKIQSRWFYAKNFALMVGFAGVAANVGAVLAQTPLVIATGTFGWRNTFIYMGVAMVVFAVLVVLLVKDDPTDMGLPGMDELEGRPAVTSAIKVGEALRSVMSNKRTWIISLTYIGLYTGYVVLLGTFGVSYLITTYGMSTIQAANMIMVAVIGSAVSSLLVGYISDKIKKRKSIVVSLSLVTLLCWIVFVYVKMPVSMLMPFLFIMGFVMSCFTMCWTVANEVNDRRYSGIATGVVNCIGFAGAAVVPVLMGKILDAYQSMPALGYQKAYFVLIVLVAVSTAASFFTHETKATNVYAERK</sequence>
<feature type="transmembrane region" description="Helical" evidence="6">
    <location>
        <begin position="271"/>
        <end position="293"/>
    </location>
</feature>
<feature type="transmembrane region" description="Helical" evidence="6">
    <location>
        <begin position="330"/>
        <end position="351"/>
    </location>
</feature>
<dbReference type="InterPro" id="IPR000849">
    <property type="entry name" value="Sugar_P_transporter"/>
</dbReference>
<dbReference type="Proteomes" id="UP000531594">
    <property type="component" value="Unassembled WGS sequence"/>
</dbReference>
<feature type="transmembrane region" description="Helical" evidence="6">
    <location>
        <begin position="363"/>
        <end position="382"/>
    </location>
</feature>
<dbReference type="PANTHER" id="PTHR43826:SF8">
    <property type="entry name" value="MAJOR FACILITATOR SUPERFAMILY (MFS) PROFILE DOMAIN-CONTAINING PROTEIN"/>
    <property type="match status" value="1"/>
</dbReference>
<name>A0A7X0HRU8_9BACI</name>
<dbReference type="PIRSF" id="PIRSF002808">
    <property type="entry name" value="Hexose_phosphate_transp"/>
    <property type="match status" value="1"/>
</dbReference>
<evidence type="ECO:0000313" key="8">
    <source>
        <dbReference type="EMBL" id="MBB6445728.1"/>
    </source>
</evidence>
<evidence type="ECO:0000256" key="4">
    <source>
        <dbReference type="ARBA" id="ARBA00022989"/>
    </source>
</evidence>
<dbReference type="AlphaFoldDB" id="A0A7X0HRU8"/>
<organism evidence="8 9">
    <name type="scientific">Bacillus benzoevorans</name>
    <dbReference type="NCBI Taxonomy" id="1456"/>
    <lineage>
        <taxon>Bacteria</taxon>
        <taxon>Bacillati</taxon>
        <taxon>Bacillota</taxon>
        <taxon>Bacilli</taxon>
        <taxon>Bacillales</taxon>
        <taxon>Bacillaceae</taxon>
        <taxon>Bacillus</taxon>
    </lineage>
</organism>
<dbReference type="EMBL" id="JACHGK010000007">
    <property type="protein sequence ID" value="MBB6445728.1"/>
    <property type="molecule type" value="Genomic_DNA"/>
</dbReference>
<protein>
    <submittedName>
        <fullName evidence="8">Sugar phosphate permease</fullName>
    </submittedName>
</protein>
<comment type="caution">
    <text evidence="8">The sequence shown here is derived from an EMBL/GenBank/DDBJ whole genome shotgun (WGS) entry which is preliminary data.</text>
</comment>
<dbReference type="InterPro" id="IPR011701">
    <property type="entry name" value="MFS"/>
</dbReference>
<evidence type="ECO:0000259" key="7">
    <source>
        <dbReference type="PROSITE" id="PS50850"/>
    </source>
</evidence>
<dbReference type="GO" id="GO:0061513">
    <property type="term" value="F:glucose 6-phosphate:phosphate antiporter activity"/>
    <property type="evidence" value="ECO:0007669"/>
    <property type="project" value="TreeGrafter"/>
</dbReference>
<comment type="subcellular location">
    <subcellularLocation>
        <location evidence="1">Cell membrane</location>
        <topology evidence="1">Multi-pass membrane protein</topology>
    </subcellularLocation>
</comment>
<feature type="transmembrane region" description="Helical" evidence="6">
    <location>
        <begin position="305"/>
        <end position="324"/>
    </location>
</feature>
<feature type="transmembrane region" description="Helical" evidence="6">
    <location>
        <begin position="91"/>
        <end position="109"/>
    </location>
</feature>
<evidence type="ECO:0000256" key="1">
    <source>
        <dbReference type="ARBA" id="ARBA00004651"/>
    </source>
</evidence>
<evidence type="ECO:0000256" key="6">
    <source>
        <dbReference type="SAM" id="Phobius"/>
    </source>
</evidence>
<dbReference type="InterPro" id="IPR036259">
    <property type="entry name" value="MFS_trans_sf"/>
</dbReference>
<dbReference type="Gene3D" id="1.20.1250.20">
    <property type="entry name" value="MFS general substrate transporter like domains"/>
    <property type="match status" value="2"/>
</dbReference>
<dbReference type="SUPFAM" id="SSF103473">
    <property type="entry name" value="MFS general substrate transporter"/>
    <property type="match status" value="1"/>
</dbReference>